<evidence type="ECO:0000313" key="3">
    <source>
        <dbReference type="Proteomes" id="UP001147747"/>
    </source>
</evidence>
<reference evidence="2" key="1">
    <citation type="submission" date="2022-12" db="EMBL/GenBank/DDBJ databases">
        <authorList>
            <person name="Petersen C."/>
        </authorList>
    </citation>
    <scope>NUCLEOTIDE SEQUENCE</scope>
    <source>
        <strain evidence="2">IBT 29677</strain>
    </source>
</reference>
<feature type="compositionally biased region" description="Polar residues" evidence="1">
    <location>
        <begin position="1"/>
        <end position="11"/>
    </location>
</feature>
<dbReference type="AlphaFoldDB" id="A0A9W9W1R6"/>
<accession>A0A9W9W1R6</accession>
<keyword evidence="3" id="KW-1185">Reference proteome</keyword>
<dbReference type="GeneID" id="81368637"/>
<name>A0A9W9W1R6_9EURO</name>
<feature type="region of interest" description="Disordered" evidence="1">
    <location>
        <begin position="1"/>
        <end position="55"/>
    </location>
</feature>
<evidence type="ECO:0000313" key="2">
    <source>
        <dbReference type="EMBL" id="KAJ5396907.1"/>
    </source>
</evidence>
<dbReference type="EMBL" id="JAPZBU010000006">
    <property type="protein sequence ID" value="KAJ5396907.1"/>
    <property type="molecule type" value="Genomic_DNA"/>
</dbReference>
<dbReference type="Proteomes" id="UP001147747">
    <property type="component" value="Unassembled WGS sequence"/>
</dbReference>
<organism evidence="2 3">
    <name type="scientific">Penicillium cosmopolitanum</name>
    <dbReference type="NCBI Taxonomy" id="1131564"/>
    <lineage>
        <taxon>Eukaryota</taxon>
        <taxon>Fungi</taxon>
        <taxon>Dikarya</taxon>
        <taxon>Ascomycota</taxon>
        <taxon>Pezizomycotina</taxon>
        <taxon>Eurotiomycetes</taxon>
        <taxon>Eurotiomycetidae</taxon>
        <taxon>Eurotiales</taxon>
        <taxon>Aspergillaceae</taxon>
        <taxon>Penicillium</taxon>
    </lineage>
</organism>
<gene>
    <name evidence="2" type="ORF">N7509_005020</name>
</gene>
<comment type="caution">
    <text evidence="2">The sequence shown here is derived from an EMBL/GenBank/DDBJ whole genome shotgun (WGS) entry which is preliminary data.</text>
</comment>
<evidence type="ECO:0000256" key="1">
    <source>
        <dbReference type="SAM" id="MobiDB-lite"/>
    </source>
</evidence>
<proteinExistence type="predicted"/>
<feature type="compositionally biased region" description="Low complexity" evidence="1">
    <location>
        <begin position="31"/>
        <end position="43"/>
    </location>
</feature>
<reference evidence="2" key="2">
    <citation type="journal article" date="2023" name="IMA Fungus">
        <title>Comparative genomic study of the Penicillium genus elucidates a diverse pangenome and 15 lateral gene transfer events.</title>
        <authorList>
            <person name="Petersen C."/>
            <person name="Sorensen T."/>
            <person name="Nielsen M.R."/>
            <person name="Sondergaard T.E."/>
            <person name="Sorensen J.L."/>
            <person name="Fitzpatrick D.A."/>
            <person name="Frisvad J.C."/>
            <person name="Nielsen K.L."/>
        </authorList>
    </citation>
    <scope>NUCLEOTIDE SEQUENCE</scope>
    <source>
        <strain evidence="2">IBT 29677</strain>
    </source>
</reference>
<dbReference type="RefSeq" id="XP_056488959.1">
    <property type="nucleotide sequence ID" value="XM_056629657.1"/>
</dbReference>
<protein>
    <submittedName>
        <fullName evidence="2">Uncharacterized protein</fullName>
    </submittedName>
</protein>
<sequence>MSSISTANKVWQRSGIGSWAPKNPPYGGGSTTTKTSSNTTSISIADRLPKEKTGKSPMLEMYLSDSPRADHWTPVSIASSGR</sequence>